<keyword evidence="2" id="KW-0812">Transmembrane</keyword>
<name>A0AAV4D209_9GAST</name>
<accession>A0AAV4D209</accession>
<evidence type="ECO:0000256" key="1">
    <source>
        <dbReference type="SAM" id="MobiDB-lite"/>
    </source>
</evidence>
<keyword evidence="2" id="KW-0472">Membrane</keyword>
<proteinExistence type="predicted"/>
<feature type="transmembrane region" description="Helical" evidence="2">
    <location>
        <begin position="12"/>
        <end position="37"/>
    </location>
</feature>
<feature type="compositionally biased region" description="Basic and acidic residues" evidence="1">
    <location>
        <begin position="90"/>
        <end position="116"/>
    </location>
</feature>
<gene>
    <name evidence="3" type="ORF">PoB_006459500</name>
</gene>
<evidence type="ECO:0000313" key="3">
    <source>
        <dbReference type="EMBL" id="GFO38090.1"/>
    </source>
</evidence>
<dbReference type="EMBL" id="BLXT01007309">
    <property type="protein sequence ID" value="GFO38090.1"/>
    <property type="molecule type" value="Genomic_DNA"/>
</dbReference>
<reference evidence="3 4" key="1">
    <citation type="journal article" date="2021" name="Elife">
        <title>Chloroplast acquisition without the gene transfer in kleptoplastic sea slugs, Plakobranchus ocellatus.</title>
        <authorList>
            <person name="Maeda T."/>
            <person name="Takahashi S."/>
            <person name="Yoshida T."/>
            <person name="Shimamura S."/>
            <person name="Takaki Y."/>
            <person name="Nagai Y."/>
            <person name="Toyoda A."/>
            <person name="Suzuki Y."/>
            <person name="Arimoto A."/>
            <person name="Ishii H."/>
            <person name="Satoh N."/>
            <person name="Nishiyama T."/>
            <person name="Hasebe M."/>
            <person name="Maruyama T."/>
            <person name="Minagawa J."/>
            <person name="Obokata J."/>
            <person name="Shigenobu S."/>
        </authorList>
    </citation>
    <scope>NUCLEOTIDE SEQUENCE [LARGE SCALE GENOMIC DNA]</scope>
</reference>
<dbReference type="Proteomes" id="UP000735302">
    <property type="component" value="Unassembled WGS sequence"/>
</dbReference>
<keyword evidence="4" id="KW-1185">Reference proteome</keyword>
<organism evidence="3 4">
    <name type="scientific">Plakobranchus ocellatus</name>
    <dbReference type="NCBI Taxonomy" id="259542"/>
    <lineage>
        <taxon>Eukaryota</taxon>
        <taxon>Metazoa</taxon>
        <taxon>Spiralia</taxon>
        <taxon>Lophotrochozoa</taxon>
        <taxon>Mollusca</taxon>
        <taxon>Gastropoda</taxon>
        <taxon>Heterobranchia</taxon>
        <taxon>Euthyneura</taxon>
        <taxon>Panpulmonata</taxon>
        <taxon>Sacoglossa</taxon>
        <taxon>Placobranchoidea</taxon>
        <taxon>Plakobranchidae</taxon>
        <taxon>Plakobranchus</taxon>
    </lineage>
</organism>
<dbReference type="AlphaFoldDB" id="A0AAV4D209"/>
<keyword evidence="2" id="KW-1133">Transmembrane helix</keyword>
<protein>
    <submittedName>
        <fullName evidence="3">Uncharacterized protein</fullName>
    </submittedName>
</protein>
<sequence>MPRYHHYQHLNTIIIITTITTTTTTIITITITTTILITTTTTTTNGEKEWLRAWFTTEVSQPTPPFPPSVQLDLLTSEKQTQTGRTPLCVDEKRRGEQHPDRRDTRTGCKMGGEDAKQASSRGRCCALRHSHGQPIIFDARPPVDLGLETFGDSQGPFFQKVSVSFDIRGTVTGDRNSVRVCVASLG</sequence>
<evidence type="ECO:0000313" key="4">
    <source>
        <dbReference type="Proteomes" id="UP000735302"/>
    </source>
</evidence>
<comment type="caution">
    <text evidence="3">The sequence shown here is derived from an EMBL/GenBank/DDBJ whole genome shotgun (WGS) entry which is preliminary data.</text>
</comment>
<feature type="region of interest" description="Disordered" evidence="1">
    <location>
        <begin position="80"/>
        <end position="116"/>
    </location>
</feature>
<evidence type="ECO:0000256" key="2">
    <source>
        <dbReference type="SAM" id="Phobius"/>
    </source>
</evidence>